<feature type="region of interest" description="Disordered" evidence="3">
    <location>
        <begin position="334"/>
        <end position="353"/>
    </location>
</feature>
<dbReference type="PANTHER" id="PTHR30469">
    <property type="entry name" value="MULTIDRUG RESISTANCE PROTEIN MDTA"/>
    <property type="match status" value="1"/>
</dbReference>
<dbReference type="Gene3D" id="2.40.50.100">
    <property type="match status" value="1"/>
</dbReference>
<accession>A0A0T5P007</accession>
<dbReference type="GO" id="GO:0015562">
    <property type="term" value="F:efflux transmembrane transporter activity"/>
    <property type="evidence" value="ECO:0007669"/>
    <property type="project" value="TreeGrafter"/>
</dbReference>
<dbReference type="AlphaFoldDB" id="A0A0T5P007"/>
<feature type="signal peptide" evidence="4">
    <location>
        <begin position="1"/>
        <end position="23"/>
    </location>
</feature>
<dbReference type="STRING" id="1641875.XM53_01735"/>
<proteinExistence type="inferred from homology"/>
<protein>
    <recommendedName>
        <fullName evidence="5">Multidrug resistance protein MdtA-like C-terminal permuted SH3 domain-containing protein</fullName>
    </recommendedName>
</protein>
<comment type="caution">
    <text evidence="6">The sequence shown here is derived from an EMBL/GenBank/DDBJ whole genome shotgun (WGS) entry which is preliminary data.</text>
</comment>
<sequence>MRRLLPAFLACVLSLSFATSAPAQDEGQAPDAAAPPKPVKLMTLSSEPVTVQRQFFGQVAARQTVDLAFQVPGKLEVLNAEEGARKPEGAEIAQLDLSGYERAVAEAEANFDKAQRDAERLESLRGQAVSEVQVQDAQTQLRLAEIALNSAREDLDHATLRAPFDALIAKRLVANFQTVQAGTPVVRLHDVSELRVDIQVPEVLFRQAGADDQIAFYAEFPGEGRRYDLALREFETETSATGQTYTITLAFTESPGAFVFPGASVTVYTAVTGPQQQGVVLPETALVYDAEGNAAVMVYEDGKVARRAVEIEVHEDSRIYMTEGPEDGTQIVETGASQLRDGQSARPFTRIGE</sequence>
<reference evidence="6 7" key="1">
    <citation type="submission" date="2015-04" db="EMBL/GenBank/DDBJ databases">
        <title>The draft genome sequence of Roseovarius sp.R12b.</title>
        <authorList>
            <person name="Li G."/>
            <person name="Lai Q."/>
            <person name="Shao Z."/>
            <person name="Yan P."/>
        </authorList>
    </citation>
    <scope>NUCLEOTIDE SEQUENCE [LARGE SCALE GENOMIC DNA]</scope>
    <source>
        <strain evidence="6 7">R12B</strain>
    </source>
</reference>
<dbReference type="RefSeq" id="WP_057789643.1">
    <property type="nucleotide sequence ID" value="NZ_LAXJ01000002.1"/>
</dbReference>
<name>A0A0T5P007_9RHOB</name>
<dbReference type="Proteomes" id="UP000051295">
    <property type="component" value="Unassembled WGS sequence"/>
</dbReference>
<dbReference type="Gene3D" id="1.10.287.470">
    <property type="entry name" value="Helix hairpin bin"/>
    <property type="match status" value="1"/>
</dbReference>
<evidence type="ECO:0000256" key="1">
    <source>
        <dbReference type="ARBA" id="ARBA00009477"/>
    </source>
</evidence>
<keyword evidence="2" id="KW-0175">Coiled coil</keyword>
<evidence type="ECO:0000313" key="6">
    <source>
        <dbReference type="EMBL" id="KRS14465.1"/>
    </source>
</evidence>
<dbReference type="InterPro" id="IPR058627">
    <property type="entry name" value="MdtA-like_C"/>
</dbReference>
<dbReference type="InterPro" id="IPR006143">
    <property type="entry name" value="RND_pump_MFP"/>
</dbReference>
<dbReference type="Gene3D" id="2.40.30.170">
    <property type="match status" value="1"/>
</dbReference>
<feature type="chain" id="PRO_5006664094" description="Multidrug resistance protein MdtA-like C-terminal permuted SH3 domain-containing protein" evidence="4">
    <location>
        <begin position="24"/>
        <end position="353"/>
    </location>
</feature>
<dbReference type="NCBIfam" id="TIGR01730">
    <property type="entry name" value="RND_mfp"/>
    <property type="match status" value="1"/>
</dbReference>
<feature type="coiled-coil region" evidence="2">
    <location>
        <begin position="90"/>
        <end position="161"/>
    </location>
</feature>
<keyword evidence="4" id="KW-0732">Signal</keyword>
<evidence type="ECO:0000259" key="5">
    <source>
        <dbReference type="Pfam" id="PF25967"/>
    </source>
</evidence>
<dbReference type="Gene3D" id="2.40.420.20">
    <property type="match status" value="1"/>
</dbReference>
<evidence type="ECO:0000313" key="7">
    <source>
        <dbReference type="Proteomes" id="UP000051295"/>
    </source>
</evidence>
<comment type="similarity">
    <text evidence="1">Belongs to the membrane fusion protein (MFP) (TC 8.A.1) family.</text>
</comment>
<dbReference type="EMBL" id="LAXJ01000002">
    <property type="protein sequence ID" value="KRS14465.1"/>
    <property type="molecule type" value="Genomic_DNA"/>
</dbReference>
<evidence type="ECO:0000256" key="3">
    <source>
        <dbReference type="SAM" id="MobiDB-lite"/>
    </source>
</evidence>
<dbReference type="GO" id="GO:1990281">
    <property type="term" value="C:efflux pump complex"/>
    <property type="evidence" value="ECO:0007669"/>
    <property type="project" value="TreeGrafter"/>
</dbReference>
<dbReference type="Pfam" id="PF25967">
    <property type="entry name" value="RND-MFP_C"/>
    <property type="match status" value="1"/>
</dbReference>
<dbReference type="PATRIC" id="fig|1641875.4.peg.1437"/>
<evidence type="ECO:0000256" key="2">
    <source>
        <dbReference type="SAM" id="Coils"/>
    </source>
</evidence>
<feature type="domain" description="Multidrug resistance protein MdtA-like C-terminal permuted SH3" evidence="5">
    <location>
        <begin position="279"/>
        <end position="334"/>
    </location>
</feature>
<dbReference type="OrthoDB" id="9813967at2"/>
<keyword evidence="7" id="KW-1185">Reference proteome</keyword>
<gene>
    <name evidence="6" type="ORF">XM53_01735</name>
</gene>
<evidence type="ECO:0000256" key="4">
    <source>
        <dbReference type="SAM" id="SignalP"/>
    </source>
</evidence>
<organism evidence="6 7">
    <name type="scientific">Roseovarius atlanticus</name>
    <dbReference type="NCBI Taxonomy" id="1641875"/>
    <lineage>
        <taxon>Bacteria</taxon>
        <taxon>Pseudomonadati</taxon>
        <taxon>Pseudomonadota</taxon>
        <taxon>Alphaproteobacteria</taxon>
        <taxon>Rhodobacterales</taxon>
        <taxon>Roseobacteraceae</taxon>
        <taxon>Roseovarius</taxon>
    </lineage>
</organism>
<dbReference type="PANTHER" id="PTHR30469:SF20">
    <property type="entry name" value="EFFLUX RND TRANSPORTER PERIPLASMIC ADAPTOR SUBUNIT"/>
    <property type="match status" value="1"/>
</dbReference>
<dbReference type="SUPFAM" id="SSF111369">
    <property type="entry name" value="HlyD-like secretion proteins"/>
    <property type="match status" value="1"/>
</dbReference>